<sequence length="63" mass="7366">MSKILFVFSTERRVEEITFRGREYVWWDLRRTGGQPLAAQSDHLSFSFKTRHPAGVLFFSGES</sequence>
<dbReference type="Gene3D" id="2.60.120.200">
    <property type="match status" value="1"/>
</dbReference>
<dbReference type="InterPro" id="IPR013320">
    <property type="entry name" value="ConA-like_dom_sf"/>
</dbReference>
<dbReference type="Proteomes" id="UP000324222">
    <property type="component" value="Unassembled WGS sequence"/>
</dbReference>
<evidence type="ECO:0000313" key="1">
    <source>
        <dbReference type="EMBL" id="MPC81330.1"/>
    </source>
</evidence>
<reference evidence="1 2" key="1">
    <citation type="submission" date="2019-05" db="EMBL/GenBank/DDBJ databases">
        <title>Another draft genome of Portunus trituberculatus and its Hox gene families provides insights of decapod evolution.</title>
        <authorList>
            <person name="Jeong J.-H."/>
            <person name="Song I."/>
            <person name="Kim S."/>
            <person name="Choi T."/>
            <person name="Kim D."/>
            <person name="Ryu S."/>
            <person name="Kim W."/>
        </authorList>
    </citation>
    <scope>NUCLEOTIDE SEQUENCE [LARGE SCALE GENOMIC DNA]</scope>
    <source>
        <tissue evidence="1">Muscle</tissue>
    </source>
</reference>
<dbReference type="AlphaFoldDB" id="A0A5B7IA26"/>
<proteinExistence type="predicted"/>
<comment type="caution">
    <text evidence="1">The sequence shown here is derived from an EMBL/GenBank/DDBJ whole genome shotgun (WGS) entry which is preliminary data.</text>
</comment>
<gene>
    <name evidence="1" type="ORF">E2C01_075937</name>
</gene>
<organism evidence="1 2">
    <name type="scientific">Portunus trituberculatus</name>
    <name type="common">Swimming crab</name>
    <name type="synonym">Neptunus trituberculatus</name>
    <dbReference type="NCBI Taxonomy" id="210409"/>
    <lineage>
        <taxon>Eukaryota</taxon>
        <taxon>Metazoa</taxon>
        <taxon>Ecdysozoa</taxon>
        <taxon>Arthropoda</taxon>
        <taxon>Crustacea</taxon>
        <taxon>Multicrustacea</taxon>
        <taxon>Malacostraca</taxon>
        <taxon>Eumalacostraca</taxon>
        <taxon>Eucarida</taxon>
        <taxon>Decapoda</taxon>
        <taxon>Pleocyemata</taxon>
        <taxon>Brachyura</taxon>
        <taxon>Eubrachyura</taxon>
        <taxon>Portunoidea</taxon>
        <taxon>Portunidae</taxon>
        <taxon>Portuninae</taxon>
        <taxon>Portunus</taxon>
    </lineage>
</organism>
<dbReference type="OrthoDB" id="6275838at2759"/>
<dbReference type="SUPFAM" id="SSF49899">
    <property type="entry name" value="Concanavalin A-like lectins/glucanases"/>
    <property type="match status" value="1"/>
</dbReference>
<protein>
    <submittedName>
        <fullName evidence="1">Uncharacterized protein</fullName>
    </submittedName>
</protein>
<dbReference type="EMBL" id="VSRR010056626">
    <property type="protein sequence ID" value="MPC81330.1"/>
    <property type="molecule type" value="Genomic_DNA"/>
</dbReference>
<accession>A0A5B7IA26</accession>
<evidence type="ECO:0000313" key="2">
    <source>
        <dbReference type="Proteomes" id="UP000324222"/>
    </source>
</evidence>
<name>A0A5B7IA26_PORTR</name>
<keyword evidence="2" id="KW-1185">Reference proteome</keyword>